<gene>
    <name evidence="8" type="ORF">KIH73_05165</name>
</gene>
<dbReference type="InterPro" id="IPR004776">
    <property type="entry name" value="Mem_transp_PIN-like"/>
</dbReference>
<dbReference type="PANTHER" id="PTHR36838">
    <property type="entry name" value="AUXIN EFFLUX CARRIER FAMILY PROTEIN"/>
    <property type="match status" value="1"/>
</dbReference>
<evidence type="ECO:0000256" key="2">
    <source>
        <dbReference type="ARBA" id="ARBA00022448"/>
    </source>
</evidence>
<dbReference type="PANTHER" id="PTHR36838:SF3">
    <property type="entry name" value="TRANSPORTER AUXIN EFFLUX CARRIER EC FAMILY"/>
    <property type="match status" value="1"/>
</dbReference>
<keyword evidence="9" id="KW-1185">Reference proteome</keyword>
<comment type="caution">
    <text evidence="8">The sequence shown here is derived from an EMBL/GenBank/DDBJ whole genome shotgun (WGS) entry which is preliminary data.</text>
</comment>
<accession>A0ABS6W8G4</accession>
<protein>
    <submittedName>
        <fullName evidence="8">AEC family transporter</fullName>
    </submittedName>
</protein>
<sequence length="332" mass="35776">MTALIQPVTLLLIIVAGYLFKRFGLFGDRDYRVIQKAVFNLILPGAIVYSFATNPHDISLLLVSGFAFVAALVPTLVMFAYSRRRPVADRAFLMLNGSGYNVGCFCFPVLQSLIGPAALVPAAMFDVGNCVMVSAGTNVMTQTLLHIRPGRTLAEQHAGDAPTLPYERPKDRDARRLAHRALAGNVARGFLTSPSFDTYLLMIALMLAGVDLPGWLGTFCQPFSAANAFCSMLMVGMLMDLPATRHDVRDVLEIVGWRIPFAALFAAAAWFLLPFDAATREAVALCCLAPTAIFATLYTDRVLGNARLAGFALSLTAVIALVTMTGASMLMG</sequence>
<feature type="transmembrane region" description="Helical" evidence="7">
    <location>
        <begin position="223"/>
        <end position="243"/>
    </location>
</feature>
<feature type="transmembrane region" description="Helical" evidence="7">
    <location>
        <begin position="311"/>
        <end position="331"/>
    </location>
</feature>
<proteinExistence type="predicted"/>
<comment type="subcellular location">
    <subcellularLocation>
        <location evidence="1">Membrane</location>
        <topology evidence="1">Multi-pass membrane protein</topology>
    </subcellularLocation>
</comment>
<name>A0ABS6W8G4_9BIFI</name>
<evidence type="ECO:0000313" key="9">
    <source>
        <dbReference type="Proteomes" id="UP000812844"/>
    </source>
</evidence>
<evidence type="ECO:0000256" key="5">
    <source>
        <dbReference type="ARBA" id="ARBA00022989"/>
    </source>
</evidence>
<evidence type="ECO:0000256" key="3">
    <source>
        <dbReference type="ARBA" id="ARBA00022475"/>
    </source>
</evidence>
<feature type="transmembrane region" description="Helical" evidence="7">
    <location>
        <begin position="6"/>
        <end position="21"/>
    </location>
</feature>
<feature type="transmembrane region" description="Helical" evidence="7">
    <location>
        <begin position="33"/>
        <end position="52"/>
    </location>
</feature>
<dbReference type="Proteomes" id="UP000812844">
    <property type="component" value="Unassembled WGS sequence"/>
</dbReference>
<evidence type="ECO:0000256" key="6">
    <source>
        <dbReference type="ARBA" id="ARBA00023136"/>
    </source>
</evidence>
<keyword evidence="6 7" id="KW-0472">Membrane</keyword>
<feature type="transmembrane region" description="Helical" evidence="7">
    <location>
        <begin position="281"/>
        <end position="299"/>
    </location>
</feature>
<keyword evidence="5 7" id="KW-1133">Transmembrane helix</keyword>
<evidence type="ECO:0000256" key="1">
    <source>
        <dbReference type="ARBA" id="ARBA00004141"/>
    </source>
</evidence>
<organism evidence="8 9">
    <name type="scientific">Bifidobacterium phasiani</name>
    <dbReference type="NCBI Taxonomy" id="2834431"/>
    <lineage>
        <taxon>Bacteria</taxon>
        <taxon>Bacillati</taxon>
        <taxon>Actinomycetota</taxon>
        <taxon>Actinomycetes</taxon>
        <taxon>Bifidobacteriales</taxon>
        <taxon>Bifidobacteriaceae</taxon>
        <taxon>Bifidobacterium</taxon>
    </lineage>
</organism>
<dbReference type="Pfam" id="PF03547">
    <property type="entry name" value="Mem_trans"/>
    <property type="match status" value="1"/>
</dbReference>
<keyword evidence="3" id="KW-1003">Cell membrane</keyword>
<reference evidence="8 9" key="1">
    <citation type="submission" date="2021-05" db="EMBL/GenBank/DDBJ databases">
        <title>Phylogenetic classification of ten novel species belonging to the genus Bifidobacterium comprising B. colchicus sp. nov., B. abeli sp. nov., B. bicoloris sp. nov., B. guerezis sp. nov., B. rosaliae sp. nov., B. santillanensis sp. nov., B. argentati sp. nov., B. amazzoni sp. nov., B. pluviali sp. nov., and B. pinnaculum sp. nov.</title>
        <authorList>
            <person name="Lugli G.A."/>
            <person name="Ruiz Garcia L."/>
            <person name="Margolles A."/>
            <person name="Ventura M."/>
        </authorList>
    </citation>
    <scope>NUCLEOTIDE SEQUENCE [LARGE SCALE GENOMIC DNA]</scope>
    <source>
        <strain evidence="8 9">6T3</strain>
    </source>
</reference>
<feature type="transmembrane region" description="Helical" evidence="7">
    <location>
        <begin position="198"/>
        <end position="217"/>
    </location>
</feature>
<evidence type="ECO:0000256" key="4">
    <source>
        <dbReference type="ARBA" id="ARBA00022692"/>
    </source>
</evidence>
<keyword evidence="2" id="KW-0813">Transport</keyword>
<feature type="transmembrane region" description="Helical" evidence="7">
    <location>
        <begin position="58"/>
        <end position="81"/>
    </location>
</feature>
<evidence type="ECO:0000313" key="8">
    <source>
        <dbReference type="EMBL" id="MBW3082770.1"/>
    </source>
</evidence>
<dbReference type="EMBL" id="JAHBBD010000009">
    <property type="protein sequence ID" value="MBW3082770.1"/>
    <property type="molecule type" value="Genomic_DNA"/>
</dbReference>
<evidence type="ECO:0000256" key="7">
    <source>
        <dbReference type="SAM" id="Phobius"/>
    </source>
</evidence>
<keyword evidence="4 7" id="KW-0812">Transmembrane</keyword>
<feature type="transmembrane region" description="Helical" evidence="7">
    <location>
        <begin position="255"/>
        <end position="275"/>
    </location>
</feature>
<dbReference type="RefSeq" id="WP_219081263.1">
    <property type="nucleotide sequence ID" value="NZ_JAHBBD010000009.1"/>
</dbReference>